<gene>
    <name evidence="1" type="ORF">V6N12_069209</name>
</gene>
<organism evidence="1 2">
    <name type="scientific">Hibiscus sabdariffa</name>
    <name type="common">roselle</name>
    <dbReference type="NCBI Taxonomy" id="183260"/>
    <lineage>
        <taxon>Eukaryota</taxon>
        <taxon>Viridiplantae</taxon>
        <taxon>Streptophyta</taxon>
        <taxon>Embryophyta</taxon>
        <taxon>Tracheophyta</taxon>
        <taxon>Spermatophyta</taxon>
        <taxon>Magnoliopsida</taxon>
        <taxon>eudicotyledons</taxon>
        <taxon>Gunneridae</taxon>
        <taxon>Pentapetalae</taxon>
        <taxon>rosids</taxon>
        <taxon>malvids</taxon>
        <taxon>Malvales</taxon>
        <taxon>Malvaceae</taxon>
        <taxon>Malvoideae</taxon>
        <taxon>Hibiscus</taxon>
    </lineage>
</organism>
<comment type="caution">
    <text evidence="1">The sequence shown here is derived from an EMBL/GenBank/DDBJ whole genome shotgun (WGS) entry which is preliminary data.</text>
</comment>
<accession>A0ABR2FDC3</accession>
<evidence type="ECO:0000313" key="1">
    <source>
        <dbReference type="EMBL" id="KAK8578865.1"/>
    </source>
</evidence>
<protein>
    <submittedName>
        <fullName evidence="1">Uncharacterized protein</fullName>
    </submittedName>
</protein>
<name>A0ABR2FDC3_9ROSI</name>
<sequence length="116" mass="13300">MPRKLDHVTNCLFLPVQGCQIKSPFLPPLLRAEDVEYESNAPNLSMFMSIMIMDVKMVSPAISHPVIKPLTLFLNLSFPLVRAFLIYHPLDLILSLQKYRIASDFARFISSTRLHE</sequence>
<keyword evidence="2" id="KW-1185">Reference proteome</keyword>
<evidence type="ECO:0000313" key="2">
    <source>
        <dbReference type="Proteomes" id="UP001472677"/>
    </source>
</evidence>
<proteinExistence type="predicted"/>
<reference evidence="1 2" key="1">
    <citation type="journal article" date="2024" name="G3 (Bethesda)">
        <title>Genome assembly of Hibiscus sabdariffa L. provides insights into metabolisms of medicinal natural products.</title>
        <authorList>
            <person name="Kim T."/>
        </authorList>
    </citation>
    <scope>NUCLEOTIDE SEQUENCE [LARGE SCALE GENOMIC DNA]</scope>
    <source>
        <strain evidence="1">TK-2024</strain>
        <tissue evidence="1">Old leaves</tissue>
    </source>
</reference>
<dbReference type="EMBL" id="JBBPBM010000006">
    <property type="protein sequence ID" value="KAK8578865.1"/>
    <property type="molecule type" value="Genomic_DNA"/>
</dbReference>
<dbReference type="Proteomes" id="UP001472677">
    <property type="component" value="Unassembled WGS sequence"/>
</dbReference>